<sequence length="447" mass="48297">MGMTVADIDKIIGKRIQKARLRRGWSQAMLGDQVDRTTSWISQVERGVISLDSIAMATKLADALGVDPPRLLALDTRYPAWQPVEKAAPPAPVAPPEHPTSDRLLRRTFTLGSIAGITAALGAMSPDTSEQVAARSDRGRIDRQALLELETISRSIRRSFTAFPAHALLPVAHHQIELALSLRPREQPQADRFALLNHIAEMAAMAGGMLTLDMQDYAAADTYMTLAQQLARETGNWEISALVFGGRAFVEAHQGGDRDDALDYALAAVDQAENGACLRTRAWTHAVASEMHAACGDEAGFRDSLDAARSLLAGPVDDDHRWGGFSWFDLSKADGYEGGDLVAMGRWREALPALDVALQRLPEPMLRHRATAHVGRAEAHAGAGDAEAACADGHAALDLVARVQHRDTLRRVTALHRALRATANSSTVRALGQHVLDTKVIVKTKAA</sequence>
<feature type="domain" description="HTH cro/C1-type" evidence="1">
    <location>
        <begin position="16"/>
        <end position="71"/>
    </location>
</feature>
<dbReference type="AlphaFoldDB" id="A0A540W6U6"/>
<dbReference type="GO" id="GO:0003677">
    <property type="term" value="F:DNA binding"/>
    <property type="evidence" value="ECO:0007669"/>
    <property type="project" value="InterPro"/>
</dbReference>
<dbReference type="PROSITE" id="PS50943">
    <property type="entry name" value="HTH_CROC1"/>
    <property type="match status" value="1"/>
</dbReference>
<dbReference type="InterPro" id="IPR001387">
    <property type="entry name" value="Cro/C1-type_HTH"/>
</dbReference>
<dbReference type="Gene3D" id="1.10.260.40">
    <property type="entry name" value="lambda repressor-like DNA-binding domains"/>
    <property type="match status" value="1"/>
</dbReference>
<dbReference type="InterPro" id="IPR010982">
    <property type="entry name" value="Lambda_DNA-bd_dom_sf"/>
</dbReference>
<reference evidence="2 3" key="1">
    <citation type="submission" date="2019-06" db="EMBL/GenBank/DDBJ databases">
        <title>Description of Kitasatospora acidophila sp. nov. isolated from pine grove soil, and reclassification of Streptomyces novaecaesareae to Kitasatospora novaeceasareae comb. nov.</title>
        <authorList>
            <person name="Kim M.J."/>
        </authorList>
    </citation>
    <scope>NUCLEOTIDE SEQUENCE [LARGE SCALE GENOMIC DNA]</scope>
    <source>
        <strain evidence="2 3">MMS16-CNU292</strain>
    </source>
</reference>
<dbReference type="Pfam" id="PF13560">
    <property type="entry name" value="HTH_31"/>
    <property type="match status" value="1"/>
</dbReference>
<accession>A0A540W6U6</accession>
<organism evidence="2 3">
    <name type="scientific">Kitasatospora acidiphila</name>
    <dbReference type="NCBI Taxonomy" id="2567942"/>
    <lineage>
        <taxon>Bacteria</taxon>
        <taxon>Bacillati</taxon>
        <taxon>Actinomycetota</taxon>
        <taxon>Actinomycetes</taxon>
        <taxon>Kitasatosporales</taxon>
        <taxon>Streptomycetaceae</taxon>
        <taxon>Kitasatospora</taxon>
    </lineage>
</organism>
<dbReference type="InterPro" id="IPR011990">
    <property type="entry name" value="TPR-like_helical_dom_sf"/>
</dbReference>
<keyword evidence="3" id="KW-1185">Reference proteome</keyword>
<dbReference type="SUPFAM" id="SSF48452">
    <property type="entry name" value="TPR-like"/>
    <property type="match status" value="1"/>
</dbReference>
<evidence type="ECO:0000313" key="3">
    <source>
        <dbReference type="Proteomes" id="UP000319103"/>
    </source>
</evidence>
<comment type="caution">
    <text evidence="2">The sequence shown here is derived from an EMBL/GenBank/DDBJ whole genome shotgun (WGS) entry which is preliminary data.</text>
</comment>
<dbReference type="CDD" id="cd00093">
    <property type="entry name" value="HTH_XRE"/>
    <property type="match status" value="1"/>
</dbReference>
<dbReference type="Proteomes" id="UP000319103">
    <property type="component" value="Unassembled WGS sequence"/>
</dbReference>
<name>A0A540W6U6_9ACTN</name>
<proteinExistence type="predicted"/>
<dbReference type="SMART" id="SM00530">
    <property type="entry name" value="HTH_XRE"/>
    <property type="match status" value="1"/>
</dbReference>
<dbReference type="SUPFAM" id="SSF47413">
    <property type="entry name" value="lambda repressor-like DNA-binding domains"/>
    <property type="match status" value="1"/>
</dbReference>
<evidence type="ECO:0000259" key="1">
    <source>
        <dbReference type="PROSITE" id="PS50943"/>
    </source>
</evidence>
<protein>
    <submittedName>
        <fullName evidence="2">Helix-turn-helix transcriptional regulator</fullName>
    </submittedName>
</protein>
<gene>
    <name evidence="2" type="ORF">E6W39_24110</name>
</gene>
<dbReference type="OrthoDB" id="3504495at2"/>
<dbReference type="EMBL" id="VIGB01000003">
    <property type="protein sequence ID" value="TQF04741.1"/>
    <property type="molecule type" value="Genomic_DNA"/>
</dbReference>
<evidence type="ECO:0000313" key="2">
    <source>
        <dbReference type="EMBL" id="TQF04741.1"/>
    </source>
</evidence>
<dbReference type="Gene3D" id="1.25.40.10">
    <property type="entry name" value="Tetratricopeptide repeat domain"/>
    <property type="match status" value="1"/>
</dbReference>